<dbReference type="GO" id="GO:0005576">
    <property type="term" value="C:extracellular region"/>
    <property type="evidence" value="ECO:0007669"/>
    <property type="project" value="InterPro"/>
</dbReference>
<dbReference type="Pfam" id="PF01607">
    <property type="entry name" value="CBM_14"/>
    <property type="match status" value="1"/>
</dbReference>
<name>A0AAD5KKS7_9FUNG</name>
<accession>A0AAD5KKS7</accession>
<evidence type="ECO:0000313" key="4">
    <source>
        <dbReference type="Proteomes" id="UP001209540"/>
    </source>
</evidence>
<dbReference type="SUPFAM" id="SSF57625">
    <property type="entry name" value="Invertebrate chitin-binding proteins"/>
    <property type="match status" value="1"/>
</dbReference>
<sequence length="101" mass="11132">MKNQHTTQFLLFVVMAILFLGSSDTLVQAKKANLKCPIPGGKKYAPYPGSYCVDYYSCDGPNGSAVTLSCPGGWMFNSKTQQCAYIKNRERSSPFFSVSSR</sequence>
<keyword evidence="4" id="KW-1185">Reference proteome</keyword>
<proteinExistence type="predicted"/>
<keyword evidence="1" id="KW-0732">Signal</keyword>
<protein>
    <recommendedName>
        <fullName evidence="2">Chitin-binding type-2 domain-containing protein</fullName>
    </recommendedName>
</protein>
<evidence type="ECO:0000256" key="1">
    <source>
        <dbReference type="SAM" id="SignalP"/>
    </source>
</evidence>
<reference evidence="3" key="2">
    <citation type="submission" date="2023-02" db="EMBL/GenBank/DDBJ databases">
        <authorList>
            <consortium name="DOE Joint Genome Institute"/>
            <person name="Mondo S.J."/>
            <person name="Chang Y."/>
            <person name="Wang Y."/>
            <person name="Ahrendt S."/>
            <person name="Andreopoulos W."/>
            <person name="Barry K."/>
            <person name="Beard J."/>
            <person name="Benny G.L."/>
            <person name="Blankenship S."/>
            <person name="Bonito G."/>
            <person name="Cuomo C."/>
            <person name="Desiro A."/>
            <person name="Gervers K.A."/>
            <person name="Hundley H."/>
            <person name="Kuo A."/>
            <person name="LaButti K."/>
            <person name="Lang B.F."/>
            <person name="Lipzen A."/>
            <person name="O'Donnell K."/>
            <person name="Pangilinan J."/>
            <person name="Reynolds N."/>
            <person name="Sandor L."/>
            <person name="Smith M.W."/>
            <person name="Tsang A."/>
            <person name="Grigoriev I.V."/>
            <person name="Stajich J.E."/>
            <person name="Spatafora J.W."/>
        </authorList>
    </citation>
    <scope>NUCLEOTIDE SEQUENCE</scope>
    <source>
        <strain evidence="3">RSA 2281</strain>
    </source>
</reference>
<evidence type="ECO:0000259" key="2">
    <source>
        <dbReference type="PROSITE" id="PS50940"/>
    </source>
</evidence>
<feature type="domain" description="Chitin-binding type-2" evidence="2">
    <location>
        <begin position="33"/>
        <end position="93"/>
    </location>
</feature>
<gene>
    <name evidence="3" type="ORF">BDA99DRAFT_497435</name>
</gene>
<dbReference type="InterPro" id="IPR036508">
    <property type="entry name" value="Chitin-bd_dom_sf"/>
</dbReference>
<dbReference type="InterPro" id="IPR002557">
    <property type="entry name" value="Chitin-bd_dom"/>
</dbReference>
<dbReference type="AlphaFoldDB" id="A0AAD5KKS7"/>
<feature type="signal peptide" evidence="1">
    <location>
        <begin position="1"/>
        <end position="29"/>
    </location>
</feature>
<comment type="caution">
    <text evidence="3">The sequence shown here is derived from an EMBL/GenBank/DDBJ whole genome shotgun (WGS) entry which is preliminary data.</text>
</comment>
<dbReference type="Gene3D" id="2.170.140.10">
    <property type="entry name" value="Chitin binding domain"/>
    <property type="match status" value="1"/>
</dbReference>
<dbReference type="Proteomes" id="UP001209540">
    <property type="component" value="Unassembled WGS sequence"/>
</dbReference>
<dbReference type="GO" id="GO:0008061">
    <property type="term" value="F:chitin binding"/>
    <property type="evidence" value="ECO:0007669"/>
    <property type="project" value="InterPro"/>
</dbReference>
<reference evidence="3" key="1">
    <citation type="journal article" date="2022" name="IScience">
        <title>Evolution of zygomycete secretomes and the origins of terrestrial fungal ecologies.</title>
        <authorList>
            <person name="Chang Y."/>
            <person name="Wang Y."/>
            <person name="Mondo S."/>
            <person name="Ahrendt S."/>
            <person name="Andreopoulos W."/>
            <person name="Barry K."/>
            <person name="Beard J."/>
            <person name="Benny G.L."/>
            <person name="Blankenship S."/>
            <person name="Bonito G."/>
            <person name="Cuomo C."/>
            <person name="Desiro A."/>
            <person name="Gervers K.A."/>
            <person name="Hundley H."/>
            <person name="Kuo A."/>
            <person name="LaButti K."/>
            <person name="Lang B.F."/>
            <person name="Lipzen A."/>
            <person name="O'Donnell K."/>
            <person name="Pangilinan J."/>
            <person name="Reynolds N."/>
            <person name="Sandor L."/>
            <person name="Smith M.E."/>
            <person name="Tsang A."/>
            <person name="Grigoriev I.V."/>
            <person name="Stajich J.E."/>
            <person name="Spatafora J.W."/>
        </authorList>
    </citation>
    <scope>NUCLEOTIDE SEQUENCE</scope>
    <source>
        <strain evidence="3">RSA 2281</strain>
    </source>
</reference>
<dbReference type="PROSITE" id="PS50940">
    <property type="entry name" value="CHIT_BIND_II"/>
    <property type="match status" value="1"/>
</dbReference>
<feature type="chain" id="PRO_5042070625" description="Chitin-binding type-2 domain-containing protein" evidence="1">
    <location>
        <begin position="30"/>
        <end position="101"/>
    </location>
</feature>
<evidence type="ECO:0000313" key="3">
    <source>
        <dbReference type="EMBL" id="KAI9274423.1"/>
    </source>
</evidence>
<organism evidence="3 4">
    <name type="scientific">Phascolomyces articulosus</name>
    <dbReference type="NCBI Taxonomy" id="60185"/>
    <lineage>
        <taxon>Eukaryota</taxon>
        <taxon>Fungi</taxon>
        <taxon>Fungi incertae sedis</taxon>
        <taxon>Mucoromycota</taxon>
        <taxon>Mucoromycotina</taxon>
        <taxon>Mucoromycetes</taxon>
        <taxon>Mucorales</taxon>
        <taxon>Lichtheimiaceae</taxon>
        <taxon>Phascolomyces</taxon>
    </lineage>
</organism>
<dbReference type="EMBL" id="JAIXMP010000004">
    <property type="protein sequence ID" value="KAI9274423.1"/>
    <property type="molecule type" value="Genomic_DNA"/>
</dbReference>